<dbReference type="AlphaFoldDB" id="A0A9J6BFU3"/>
<dbReference type="OrthoDB" id="10509520at2759"/>
<feature type="transmembrane region" description="Helical" evidence="1">
    <location>
        <begin position="45"/>
        <end position="67"/>
    </location>
</feature>
<proteinExistence type="predicted"/>
<dbReference type="Proteomes" id="UP001107558">
    <property type="component" value="Chromosome 4"/>
</dbReference>
<evidence type="ECO:0000256" key="1">
    <source>
        <dbReference type="SAM" id="Phobius"/>
    </source>
</evidence>
<feature type="transmembrane region" description="Helical" evidence="1">
    <location>
        <begin position="122"/>
        <end position="142"/>
    </location>
</feature>
<keyword evidence="1" id="KW-0472">Membrane</keyword>
<feature type="transmembrane region" description="Helical" evidence="1">
    <location>
        <begin position="148"/>
        <end position="171"/>
    </location>
</feature>
<feature type="transmembrane region" description="Helical" evidence="1">
    <location>
        <begin position="87"/>
        <end position="110"/>
    </location>
</feature>
<keyword evidence="1" id="KW-0812">Transmembrane</keyword>
<keyword evidence="1" id="KW-1133">Transmembrane helix</keyword>
<organism evidence="2 3">
    <name type="scientific">Polypedilum vanderplanki</name>
    <name type="common">Sleeping chironomid midge</name>
    <dbReference type="NCBI Taxonomy" id="319348"/>
    <lineage>
        <taxon>Eukaryota</taxon>
        <taxon>Metazoa</taxon>
        <taxon>Ecdysozoa</taxon>
        <taxon>Arthropoda</taxon>
        <taxon>Hexapoda</taxon>
        <taxon>Insecta</taxon>
        <taxon>Pterygota</taxon>
        <taxon>Neoptera</taxon>
        <taxon>Endopterygota</taxon>
        <taxon>Diptera</taxon>
        <taxon>Nematocera</taxon>
        <taxon>Chironomoidea</taxon>
        <taxon>Chironomidae</taxon>
        <taxon>Chironominae</taxon>
        <taxon>Polypedilum</taxon>
        <taxon>Polypedilum</taxon>
    </lineage>
</organism>
<comment type="caution">
    <text evidence="2">The sequence shown here is derived from an EMBL/GenBank/DDBJ whole genome shotgun (WGS) entry which is preliminary data.</text>
</comment>
<evidence type="ECO:0000313" key="3">
    <source>
        <dbReference type="Proteomes" id="UP001107558"/>
    </source>
</evidence>
<gene>
    <name evidence="2" type="ORF">PVAND_016580</name>
</gene>
<name>A0A9J6BFU3_POLVA</name>
<accession>A0A9J6BFU3</accession>
<evidence type="ECO:0000313" key="2">
    <source>
        <dbReference type="EMBL" id="KAG5668645.1"/>
    </source>
</evidence>
<protein>
    <submittedName>
        <fullName evidence="2">Uncharacterized protein</fullName>
    </submittedName>
</protein>
<sequence length="235" mass="27303">MVHATQFTNQDMYIVNTRKLWRHKVYIATNPSLSSLRVCLTKTGCLLISAYCSLTNLGYITALVQLYSFVRITKKDRDMFFVDKLKALGISACINFMVYHTIASILLSFGVKKRKYKALNHFFKFHLAITIFTAIFAMYFLFIYPELILVSLFLFDFMLRFYSLFIVNSLYHQFKSEEKENELMNMQNLSKNSYGAVDESKSTPSHHVTFTLDSSKNSVDLDDLDESKDELRSMP</sequence>
<reference evidence="2" key="1">
    <citation type="submission" date="2021-03" db="EMBL/GenBank/DDBJ databases">
        <title>Chromosome level genome of the anhydrobiotic midge Polypedilum vanderplanki.</title>
        <authorList>
            <person name="Yoshida Y."/>
            <person name="Kikawada T."/>
            <person name="Gusev O."/>
        </authorList>
    </citation>
    <scope>NUCLEOTIDE SEQUENCE</scope>
    <source>
        <strain evidence="2">NIAS01</strain>
        <tissue evidence="2">Whole body or cell culture</tissue>
    </source>
</reference>
<keyword evidence="3" id="KW-1185">Reference proteome</keyword>
<dbReference type="EMBL" id="JADBJN010000004">
    <property type="protein sequence ID" value="KAG5668645.1"/>
    <property type="molecule type" value="Genomic_DNA"/>
</dbReference>